<keyword evidence="3" id="KW-0378">Hydrolase</keyword>
<keyword evidence="2" id="KW-0677">Repeat</keyword>
<gene>
    <name evidence="7" type="ORF">GCM10010358_38700</name>
</gene>
<dbReference type="Proteomes" id="UP000619244">
    <property type="component" value="Unassembled WGS sequence"/>
</dbReference>
<dbReference type="PANTHER" id="PTHR23221:SF7">
    <property type="entry name" value="PHOSPHATIDYLINOSITOL-GLYCAN-SPECIFIC PHOSPHOLIPASE D"/>
    <property type="match status" value="1"/>
</dbReference>
<dbReference type="AlphaFoldDB" id="A0A918NMF2"/>
<dbReference type="Gene3D" id="2.130.10.130">
    <property type="entry name" value="Integrin alpha, N-terminal"/>
    <property type="match status" value="4"/>
</dbReference>
<dbReference type="PROSITE" id="PS51470">
    <property type="entry name" value="FG_GAP"/>
    <property type="match status" value="2"/>
</dbReference>
<sequence>MGRHTRTALPGRFRTWLAAGAVALTAAGGVPAAQAADSAPAASRPDFDADGSTDLVVGVPQDDSSTGRVTVLPGSASGPNAAARKTLTQDSPGVPGADETGDRFGAATATGDIDGDGRLDLVIGAPGEDDTSGHADRGAITVLDGASGMTEGFSFTTTSPSTPAGVGVGAAVTVGDFDDDGKGDILAVGEGDGGQGFQTIRADDGTRSTMLLSDGAIDHTAAVSADFDGDGYDDVAINFRDHLGKSYVMVEHGSPYGLQSGRLLETPGGRSLAVGDLDGDGRDDLVIGQAATAESKAHAGGQVTVVYGRARASTEIALDAATARTVHQDSPEVPGAAEAGDAMGSAVAVADFNGDGRMDVLTGLPGEDTVNGADVGMALLLSGTGTRDGLTGTGSVLLSQDTGATPGVGEPGDRFGSDVVLTDLTGTGGPDLAIGISGENDGDGSILQIDSAAGVYNLASGVYYGRTTIGTTSGARLGTVLALATSRASALV</sequence>
<evidence type="ECO:0000313" key="8">
    <source>
        <dbReference type="Proteomes" id="UP000619244"/>
    </source>
</evidence>
<dbReference type="InterPro" id="IPR013517">
    <property type="entry name" value="FG-GAP"/>
</dbReference>
<name>A0A918NMF2_9ACTN</name>
<evidence type="ECO:0000256" key="2">
    <source>
        <dbReference type="ARBA" id="ARBA00022737"/>
    </source>
</evidence>
<evidence type="ECO:0000256" key="1">
    <source>
        <dbReference type="ARBA" id="ARBA00022729"/>
    </source>
</evidence>
<feature type="chain" id="PRO_5037481806" description="Integrin-like protein" evidence="6">
    <location>
        <begin position="36"/>
        <end position="492"/>
    </location>
</feature>
<keyword evidence="8" id="KW-1185">Reference proteome</keyword>
<dbReference type="SUPFAM" id="SSF69318">
    <property type="entry name" value="Integrin alpha N-terminal domain"/>
    <property type="match status" value="1"/>
</dbReference>
<dbReference type="EMBL" id="BMVU01000018">
    <property type="protein sequence ID" value="GGX80734.1"/>
    <property type="molecule type" value="Genomic_DNA"/>
</dbReference>
<accession>A0A918NMF2</accession>
<reference evidence="7" key="1">
    <citation type="journal article" date="2014" name="Int. J. Syst. Evol. Microbiol.">
        <title>Complete genome sequence of Corynebacterium casei LMG S-19264T (=DSM 44701T), isolated from a smear-ripened cheese.</title>
        <authorList>
            <consortium name="US DOE Joint Genome Institute (JGI-PGF)"/>
            <person name="Walter F."/>
            <person name="Albersmeier A."/>
            <person name="Kalinowski J."/>
            <person name="Ruckert C."/>
        </authorList>
    </citation>
    <scope>NUCLEOTIDE SEQUENCE</scope>
    <source>
        <strain evidence="7">JCM 4790</strain>
    </source>
</reference>
<evidence type="ECO:0000256" key="3">
    <source>
        <dbReference type="ARBA" id="ARBA00022801"/>
    </source>
</evidence>
<keyword evidence="1 6" id="KW-0732">Signal</keyword>
<dbReference type="InterPro" id="IPR028994">
    <property type="entry name" value="Integrin_alpha_N"/>
</dbReference>
<evidence type="ECO:0000313" key="7">
    <source>
        <dbReference type="EMBL" id="GGX80734.1"/>
    </source>
</evidence>
<evidence type="ECO:0008006" key="9">
    <source>
        <dbReference type="Google" id="ProtNLM"/>
    </source>
</evidence>
<dbReference type="Pfam" id="PF01839">
    <property type="entry name" value="FG-GAP"/>
    <property type="match status" value="4"/>
</dbReference>
<feature type="signal peptide" evidence="6">
    <location>
        <begin position="1"/>
        <end position="35"/>
    </location>
</feature>
<protein>
    <recommendedName>
        <fullName evidence="9">Integrin-like protein</fullName>
    </recommendedName>
</protein>
<keyword evidence="4" id="KW-0325">Glycoprotein</keyword>
<evidence type="ECO:0000256" key="4">
    <source>
        <dbReference type="ARBA" id="ARBA00023180"/>
    </source>
</evidence>
<comment type="caution">
    <text evidence="7">The sequence shown here is derived from an EMBL/GenBank/DDBJ whole genome shotgun (WGS) entry which is preliminary data.</text>
</comment>
<organism evidence="7 8">
    <name type="scientific">Streptomyces minutiscleroticus</name>
    <dbReference type="NCBI Taxonomy" id="68238"/>
    <lineage>
        <taxon>Bacteria</taxon>
        <taxon>Bacillati</taxon>
        <taxon>Actinomycetota</taxon>
        <taxon>Actinomycetes</taxon>
        <taxon>Kitasatosporales</taxon>
        <taxon>Streptomycetaceae</taxon>
        <taxon>Streptomyces</taxon>
    </lineage>
</organism>
<dbReference type="GO" id="GO:0016787">
    <property type="term" value="F:hydrolase activity"/>
    <property type="evidence" value="ECO:0007669"/>
    <property type="project" value="UniProtKB-KW"/>
</dbReference>
<dbReference type="PANTHER" id="PTHR23221">
    <property type="entry name" value="GLYCOSYLPHOSPHATIDYLINOSITOL PHOSPHOLIPASE D"/>
    <property type="match status" value="1"/>
</dbReference>
<reference evidence="7" key="2">
    <citation type="submission" date="2020-09" db="EMBL/GenBank/DDBJ databases">
        <authorList>
            <person name="Sun Q."/>
            <person name="Ohkuma M."/>
        </authorList>
    </citation>
    <scope>NUCLEOTIDE SEQUENCE</scope>
    <source>
        <strain evidence="7">JCM 4790</strain>
    </source>
</reference>
<feature type="region of interest" description="Disordered" evidence="5">
    <location>
        <begin position="37"/>
        <end position="111"/>
    </location>
</feature>
<evidence type="ECO:0000256" key="5">
    <source>
        <dbReference type="SAM" id="MobiDB-lite"/>
    </source>
</evidence>
<proteinExistence type="predicted"/>
<evidence type="ECO:0000256" key="6">
    <source>
        <dbReference type="SAM" id="SignalP"/>
    </source>
</evidence>
<dbReference type="SMART" id="SM00191">
    <property type="entry name" value="Int_alpha"/>
    <property type="match status" value="5"/>
</dbReference>
<dbReference type="InterPro" id="IPR013519">
    <property type="entry name" value="Int_alpha_beta-p"/>
</dbReference>